<dbReference type="Pfam" id="PF01381">
    <property type="entry name" value="HTH_3"/>
    <property type="match status" value="1"/>
</dbReference>
<dbReference type="CDD" id="cd00093">
    <property type="entry name" value="HTH_XRE"/>
    <property type="match status" value="1"/>
</dbReference>
<evidence type="ECO:0000256" key="1">
    <source>
        <dbReference type="PROSITE-ProRule" id="PRU00339"/>
    </source>
</evidence>
<dbReference type="PANTHER" id="PTHR37038">
    <property type="entry name" value="TRANSCRIPTIONAL REGULATOR-RELATED"/>
    <property type="match status" value="1"/>
</dbReference>
<name>A0ABR8SHV8_9BACL</name>
<proteinExistence type="predicted"/>
<sequence length="333" mass="39306">MKHIGQKIEWIRKKNGYSRQFVAENICDESTLYRIEKSTQLPRLDVLQNICQKLNVSVDFVLTPEEDSSAIYVSKIKKLCRESLYQQDFNSLQYVIEEAENYIRKNSHQLDKSFIRFIEWQKAILSHKIEKYPKKAERSLRKLLNHKVITELDINIANSLAIILIETKEYDEAAVFLSKGLAAWETLLSVEDKSLYPRVAYNMAYIHYLKKQYDACIDLAYRLQYYLLSNHLFYSKGELYHLLGIVYEVQKDYENAYKYFTDAISVFSLEGKELFLLRTMRALAEVCYLKGDRAEGDKLVADSIRRIERIEDKELAETLLKKIKHTEEQYAKR</sequence>
<dbReference type="SMART" id="SM00530">
    <property type="entry name" value="HTH_XRE"/>
    <property type="match status" value="1"/>
</dbReference>
<gene>
    <name evidence="3" type="ORF">H9648_03210</name>
</gene>
<dbReference type="InterPro" id="IPR010982">
    <property type="entry name" value="Lambda_DNA-bd_dom_sf"/>
</dbReference>
<comment type="caution">
    <text evidence="3">The sequence shown here is derived from an EMBL/GenBank/DDBJ whole genome shotgun (WGS) entry which is preliminary data.</text>
</comment>
<evidence type="ECO:0000313" key="3">
    <source>
        <dbReference type="EMBL" id="MBD7963050.1"/>
    </source>
</evidence>
<organism evidence="3 4">
    <name type="scientific">Fictibacillus norfolkensis</name>
    <dbReference type="NCBI Taxonomy" id="2762233"/>
    <lineage>
        <taxon>Bacteria</taxon>
        <taxon>Bacillati</taxon>
        <taxon>Bacillota</taxon>
        <taxon>Bacilli</taxon>
        <taxon>Bacillales</taxon>
        <taxon>Fictibacillaceae</taxon>
        <taxon>Fictibacillus</taxon>
    </lineage>
</organism>
<dbReference type="Pfam" id="PF13424">
    <property type="entry name" value="TPR_12"/>
    <property type="match status" value="1"/>
</dbReference>
<keyword evidence="1" id="KW-0802">TPR repeat</keyword>
<dbReference type="SUPFAM" id="SSF47413">
    <property type="entry name" value="lambda repressor-like DNA-binding domains"/>
    <property type="match status" value="1"/>
</dbReference>
<dbReference type="InterPro" id="IPR019734">
    <property type="entry name" value="TPR_rpt"/>
</dbReference>
<dbReference type="Gene3D" id="1.25.40.10">
    <property type="entry name" value="Tetratricopeptide repeat domain"/>
    <property type="match status" value="1"/>
</dbReference>
<keyword evidence="4" id="KW-1185">Reference proteome</keyword>
<reference evidence="3 4" key="1">
    <citation type="submission" date="2020-08" db="EMBL/GenBank/DDBJ databases">
        <title>A Genomic Blueprint of the Chicken Gut Microbiome.</title>
        <authorList>
            <person name="Gilroy R."/>
            <person name="Ravi A."/>
            <person name="Getino M."/>
            <person name="Pursley I."/>
            <person name="Horton D.L."/>
            <person name="Alikhan N.-F."/>
            <person name="Baker D."/>
            <person name="Gharbi K."/>
            <person name="Hall N."/>
            <person name="Watson M."/>
            <person name="Adriaenssens E.M."/>
            <person name="Foster-Nyarko E."/>
            <person name="Jarju S."/>
            <person name="Secka A."/>
            <person name="Antonio M."/>
            <person name="Oren A."/>
            <person name="Chaudhuri R."/>
            <person name="La Ragione R.M."/>
            <person name="Hildebrand F."/>
            <person name="Pallen M.J."/>
        </authorList>
    </citation>
    <scope>NUCLEOTIDE SEQUENCE [LARGE SCALE GENOMIC DNA]</scope>
    <source>
        <strain evidence="3 4">Sa2CUA10</strain>
    </source>
</reference>
<dbReference type="SUPFAM" id="SSF48452">
    <property type="entry name" value="TPR-like"/>
    <property type="match status" value="1"/>
</dbReference>
<dbReference type="SMART" id="SM00028">
    <property type="entry name" value="TPR"/>
    <property type="match status" value="3"/>
</dbReference>
<accession>A0ABR8SHV8</accession>
<dbReference type="EMBL" id="JACSQM010000001">
    <property type="protein sequence ID" value="MBD7963050.1"/>
    <property type="molecule type" value="Genomic_DNA"/>
</dbReference>
<evidence type="ECO:0000259" key="2">
    <source>
        <dbReference type="PROSITE" id="PS50943"/>
    </source>
</evidence>
<dbReference type="InterPro" id="IPR011990">
    <property type="entry name" value="TPR-like_helical_dom_sf"/>
</dbReference>
<dbReference type="PANTHER" id="PTHR37038:SF14">
    <property type="entry name" value="TRANSCRIPTIONAL ACTIVATOR"/>
    <property type="match status" value="1"/>
</dbReference>
<dbReference type="PROSITE" id="PS50943">
    <property type="entry name" value="HTH_CROC1"/>
    <property type="match status" value="1"/>
</dbReference>
<dbReference type="PROSITE" id="PS50005">
    <property type="entry name" value="TPR"/>
    <property type="match status" value="1"/>
</dbReference>
<evidence type="ECO:0000313" key="4">
    <source>
        <dbReference type="Proteomes" id="UP000603641"/>
    </source>
</evidence>
<feature type="domain" description="HTH cro/C1-type" evidence="2">
    <location>
        <begin position="11"/>
        <end position="61"/>
    </location>
</feature>
<feature type="repeat" description="TPR" evidence="1">
    <location>
        <begin position="237"/>
        <end position="270"/>
    </location>
</feature>
<dbReference type="Proteomes" id="UP000603641">
    <property type="component" value="Unassembled WGS sequence"/>
</dbReference>
<dbReference type="RefSeq" id="WP_191752399.1">
    <property type="nucleotide sequence ID" value="NZ_JACSQM010000001.1"/>
</dbReference>
<dbReference type="InterPro" id="IPR001387">
    <property type="entry name" value="Cro/C1-type_HTH"/>
</dbReference>
<dbReference type="InterPro" id="IPR053163">
    <property type="entry name" value="HTH-type_regulator_Rgg"/>
</dbReference>
<protein>
    <submittedName>
        <fullName evidence="3">Helix-turn-helix domain-containing protein</fullName>
    </submittedName>
</protein>